<accession>A0A3F2ZWC3</accession>
<dbReference type="PROSITE" id="PS50818">
    <property type="entry name" value="INTEIN_C_TER"/>
    <property type="match status" value="1"/>
</dbReference>
<protein>
    <submittedName>
        <fullName evidence="1">Phage terminase large subunit</fullName>
    </submittedName>
</protein>
<reference evidence="2" key="2">
    <citation type="submission" date="2008-05" db="EMBL/GenBank/DDBJ databases">
        <title>Genome sequence of Clostridium botulinum Ba4 strain 657.</title>
        <authorList>
            <person name="Shrivastava S."/>
            <person name="Brown J.L."/>
            <person name="Bruce D."/>
            <person name="Detter C."/>
            <person name="Munk C."/>
            <person name="Smith L.A."/>
            <person name="Smith T.J."/>
            <person name="Sutton G."/>
            <person name="Brettin T.S."/>
        </authorList>
    </citation>
    <scope>NUCLEOTIDE SEQUENCE [LARGE SCALE GENOMIC DNA]</scope>
    <source>
        <strain evidence="2">657 / Type Ba4</strain>
    </source>
</reference>
<sequence>MEVKGHHNFSVNGGLIVHNCMDALRYFIYTVLRHDIEEGYDEEVYKKGKGVVKKTTTDPYGRKGGTVF</sequence>
<dbReference type="KEGG" id="cbi:CLJ_B2536"/>
<reference evidence="1 2" key="1">
    <citation type="journal article" date="2007" name="PLoS ONE">
        <title>Analysis of the neurotoxin complex genes in Clostridium botulinum A1-A4 and B1 strains: BoNT/A3, /Ba4 and /B1 clusters are located within plasmids.</title>
        <authorList>
            <person name="Smith T.J."/>
            <person name="Hill K.K."/>
            <person name="Foley B.T."/>
            <person name="Detter J.C."/>
            <person name="Munk A.C."/>
            <person name="Bruce D.C."/>
            <person name="Doggett N.A."/>
            <person name="Smith L.A."/>
            <person name="Marks J.D."/>
            <person name="Xie G."/>
            <person name="Brettin T.S."/>
        </authorList>
    </citation>
    <scope>NUCLEOTIDE SEQUENCE [LARGE SCALE GENOMIC DNA]</scope>
    <source>
        <strain evidence="2">657 / Type Ba4</strain>
    </source>
</reference>
<proteinExistence type="predicted"/>
<name>A0A3F2ZWC3_CLOB6</name>
<dbReference type="EMBL" id="CP001083">
    <property type="protein sequence ID" value="ACQ54827.1"/>
    <property type="molecule type" value="Genomic_DNA"/>
</dbReference>
<evidence type="ECO:0000313" key="2">
    <source>
        <dbReference type="Proteomes" id="UP000002333"/>
    </source>
</evidence>
<dbReference type="NCBIfam" id="TIGR01443">
    <property type="entry name" value="intein_Cterm"/>
    <property type="match status" value="1"/>
</dbReference>
<organism evidence="1 2">
    <name type="scientific">Clostridium botulinum (strain 657 / Type Ba4)</name>
    <dbReference type="NCBI Taxonomy" id="515621"/>
    <lineage>
        <taxon>Bacteria</taxon>
        <taxon>Bacillati</taxon>
        <taxon>Bacillota</taxon>
        <taxon>Clostridia</taxon>
        <taxon>Eubacteriales</taxon>
        <taxon>Clostridiaceae</taxon>
        <taxon>Clostridium</taxon>
    </lineage>
</organism>
<dbReference type="AlphaFoldDB" id="A0A3F2ZWC3"/>
<evidence type="ECO:0000313" key="1">
    <source>
        <dbReference type="EMBL" id="ACQ54827.1"/>
    </source>
</evidence>
<gene>
    <name evidence="1" type="ordered locus">CLJ_B2536</name>
</gene>
<dbReference type="Proteomes" id="UP000002333">
    <property type="component" value="Chromosome"/>
</dbReference>
<dbReference type="InterPro" id="IPR030934">
    <property type="entry name" value="Intein_C"/>
</dbReference>